<accession>A0A3P3ZR03</accession>
<protein>
    <submittedName>
        <fullName evidence="2">Uncharacterized protein</fullName>
    </submittedName>
</protein>
<reference evidence="2" key="1">
    <citation type="submission" date="2018-10" db="EMBL/GenBank/DDBJ databases">
        <authorList>
            <person name="Plewniak F."/>
        </authorList>
    </citation>
    <scope>NUCLEOTIDE SEQUENCE</scope>
</reference>
<name>A0A3P3ZR03_9ZZZZ</name>
<dbReference type="EMBL" id="UOYP01000590">
    <property type="protein sequence ID" value="VAY89353.1"/>
    <property type="molecule type" value="Genomic_DNA"/>
</dbReference>
<proteinExistence type="predicted"/>
<gene>
    <name evidence="2" type="ORF">CARN8_630001</name>
</gene>
<evidence type="ECO:0000313" key="2">
    <source>
        <dbReference type="EMBL" id="VAY89353.1"/>
    </source>
</evidence>
<feature type="region of interest" description="Disordered" evidence="1">
    <location>
        <begin position="1"/>
        <end position="32"/>
    </location>
</feature>
<feature type="compositionally biased region" description="Basic and acidic residues" evidence="1">
    <location>
        <begin position="15"/>
        <end position="32"/>
    </location>
</feature>
<sequence length="32" mass="3699">MKKVIDTLPRPQSIEADRARQAEARDLLSQDF</sequence>
<dbReference type="AlphaFoldDB" id="A0A3P3ZR03"/>
<evidence type="ECO:0000256" key="1">
    <source>
        <dbReference type="SAM" id="MobiDB-lite"/>
    </source>
</evidence>
<organism evidence="2">
    <name type="scientific">mine drainage metagenome</name>
    <dbReference type="NCBI Taxonomy" id="410659"/>
    <lineage>
        <taxon>unclassified sequences</taxon>
        <taxon>metagenomes</taxon>
        <taxon>ecological metagenomes</taxon>
    </lineage>
</organism>